<feature type="region of interest" description="Disordered" evidence="1">
    <location>
        <begin position="286"/>
        <end position="320"/>
    </location>
</feature>
<dbReference type="EMBL" id="GL945448">
    <property type="protein sequence ID" value="EGO18489.1"/>
    <property type="molecule type" value="Genomic_DNA"/>
</dbReference>
<sequence length="357" mass="38575">MQFSKNAVPKELLSETKYSDDMETLEKGVKDVEAPGASSVVDIEEDEDTEVDNEEPAVIPLQALVVLDLIDIGKNAASQGFTKACAIFNLHIIPAFSEHVSACLTADVIAKCIPMDNSAKGSSSDNVGDEERSSTEEDKDEPTIDSAMVGDDIEKEGSSNNEEGGNENSVDNNKEEEEGELVTSVYIHVAGLVQLQYSLHSCCNCCNTKSYSWAILGVPNTAQMHQGQLFMEVLLQSSLHTAYTFIPAKSANMAQHPAAINFYSRQAADNNAPSAFFIPLLSPTPLSASSPTPAKSPVPRKNAEANMPAPELSSEKMRPKNCSLSACPEGQCDWPRTRGYGETYHKEGEEECVSNSQ</sequence>
<dbReference type="HOGENOM" id="CLU_776508_0_0_1"/>
<dbReference type="GeneID" id="18816046"/>
<name>F8PEF7_SERL9</name>
<dbReference type="RefSeq" id="XP_007324769.1">
    <property type="nucleotide sequence ID" value="XM_007324707.1"/>
</dbReference>
<dbReference type="Proteomes" id="UP000008064">
    <property type="component" value="Unassembled WGS sequence"/>
</dbReference>
<reference evidence="2" key="1">
    <citation type="submission" date="2011-04" db="EMBL/GenBank/DDBJ databases">
        <title>Evolution of plant cell wall degrading machinery underlies the functional diversity of forest fungi.</title>
        <authorList>
            <consortium name="US DOE Joint Genome Institute (JGI-PGF)"/>
            <person name="Eastwood D.C."/>
            <person name="Floudas D."/>
            <person name="Binder M."/>
            <person name="Majcherczyk A."/>
            <person name="Schneider P."/>
            <person name="Aerts A."/>
            <person name="Asiegbu F.O."/>
            <person name="Baker S.E."/>
            <person name="Barry K."/>
            <person name="Bendiksby M."/>
            <person name="Blumentritt M."/>
            <person name="Coutinho P.M."/>
            <person name="Cullen D."/>
            <person name="Cullen D."/>
            <person name="Gathman A."/>
            <person name="Goodell B."/>
            <person name="Henrissat B."/>
            <person name="Ihrmark K."/>
            <person name="Kauserud H."/>
            <person name="Kohler A."/>
            <person name="LaButti K."/>
            <person name="Lapidus A."/>
            <person name="Lavin J.L."/>
            <person name="Lee Y.-H."/>
            <person name="Lindquist E."/>
            <person name="Lilly W."/>
            <person name="Lucas S."/>
            <person name="Morin E."/>
            <person name="Murat C."/>
            <person name="Oguiza J.A."/>
            <person name="Park J."/>
            <person name="Pisabarro A.G."/>
            <person name="Riley R."/>
            <person name="Rosling A."/>
            <person name="Salamov A."/>
            <person name="Schmidt O."/>
            <person name="Schmutz J."/>
            <person name="Skrede I."/>
            <person name="Stenlid J."/>
            <person name="Wiebenga A."/>
            <person name="Xie X."/>
            <person name="Kues U."/>
            <person name="Hibbett D.S."/>
            <person name="Hoffmeister D."/>
            <person name="Hogberg N."/>
            <person name="Martin F."/>
            <person name="Grigoriev I.V."/>
            <person name="Watkinson S.C."/>
        </authorList>
    </citation>
    <scope>NUCLEOTIDE SEQUENCE</scope>
    <source>
        <strain evidence="2">S7.9</strain>
    </source>
</reference>
<dbReference type="KEGG" id="sla:SERLADRAFT_444076"/>
<feature type="region of interest" description="Disordered" evidence="1">
    <location>
        <begin position="118"/>
        <end position="177"/>
    </location>
</feature>
<evidence type="ECO:0000256" key="1">
    <source>
        <dbReference type="SAM" id="MobiDB-lite"/>
    </source>
</evidence>
<protein>
    <submittedName>
        <fullName evidence="2">Uncharacterized protein</fullName>
    </submittedName>
</protein>
<dbReference type="AlphaFoldDB" id="F8PEF7"/>
<organism>
    <name type="scientific">Serpula lacrymans var. lacrymans (strain S7.9)</name>
    <name type="common">Dry rot fungus</name>
    <dbReference type="NCBI Taxonomy" id="578457"/>
    <lineage>
        <taxon>Eukaryota</taxon>
        <taxon>Fungi</taxon>
        <taxon>Dikarya</taxon>
        <taxon>Basidiomycota</taxon>
        <taxon>Agaricomycotina</taxon>
        <taxon>Agaricomycetes</taxon>
        <taxon>Agaricomycetidae</taxon>
        <taxon>Boletales</taxon>
        <taxon>Coniophorineae</taxon>
        <taxon>Serpulaceae</taxon>
        <taxon>Serpula</taxon>
    </lineage>
</organism>
<accession>F8PEF7</accession>
<feature type="compositionally biased region" description="Low complexity" evidence="1">
    <location>
        <begin position="158"/>
        <end position="169"/>
    </location>
</feature>
<evidence type="ECO:0000313" key="2">
    <source>
        <dbReference type="EMBL" id="EGO18489.1"/>
    </source>
</evidence>
<feature type="compositionally biased region" description="Low complexity" evidence="1">
    <location>
        <begin position="286"/>
        <end position="297"/>
    </location>
</feature>
<gene>
    <name evidence="2" type="ORF">SERLADRAFT_444076</name>
</gene>
<proteinExistence type="predicted"/>